<protein>
    <submittedName>
        <fullName evidence="1">Uncharacterized protein</fullName>
    </submittedName>
</protein>
<name>A0AAD5MUZ2_PARTN</name>
<comment type="caution">
    <text evidence="1">The sequence shown here is derived from an EMBL/GenBank/DDBJ whole genome shotgun (WGS) entry which is preliminary data.</text>
</comment>
<organism evidence="1 2">
    <name type="scientific">Parelaphostrongylus tenuis</name>
    <name type="common">Meningeal worm</name>
    <dbReference type="NCBI Taxonomy" id="148309"/>
    <lineage>
        <taxon>Eukaryota</taxon>
        <taxon>Metazoa</taxon>
        <taxon>Ecdysozoa</taxon>
        <taxon>Nematoda</taxon>
        <taxon>Chromadorea</taxon>
        <taxon>Rhabditida</taxon>
        <taxon>Rhabditina</taxon>
        <taxon>Rhabditomorpha</taxon>
        <taxon>Strongyloidea</taxon>
        <taxon>Metastrongylidae</taxon>
        <taxon>Parelaphostrongylus</taxon>
    </lineage>
</organism>
<sequence length="106" mass="11975">MVTLRSSPRNPRNQAALVVYRPFTNCRSKLQLRSDCTEEENAFLDALERQGRSALLSAAVISAILGQLTVNVTYDSMRCYTALPRQLMIMAGPKPVNLFREYHAEK</sequence>
<evidence type="ECO:0000313" key="2">
    <source>
        <dbReference type="Proteomes" id="UP001196413"/>
    </source>
</evidence>
<keyword evidence="2" id="KW-1185">Reference proteome</keyword>
<gene>
    <name evidence="1" type="ORF">KIN20_022060</name>
</gene>
<reference evidence="1" key="1">
    <citation type="submission" date="2021-06" db="EMBL/GenBank/DDBJ databases">
        <title>Parelaphostrongylus tenuis whole genome reference sequence.</title>
        <authorList>
            <person name="Garwood T.J."/>
            <person name="Larsen P.A."/>
            <person name="Fountain-Jones N.M."/>
            <person name="Garbe J.R."/>
            <person name="Macchietto M.G."/>
            <person name="Kania S.A."/>
            <person name="Gerhold R.W."/>
            <person name="Richards J.E."/>
            <person name="Wolf T.M."/>
        </authorList>
    </citation>
    <scope>NUCLEOTIDE SEQUENCE</scope>
    <source>
        <strain evidence="1">MNPRO001-30</strain>
        <tissue evidence="1">Meninges</tissue>
    </source>
</reference>
<evidence type="ECO:0000313" key="1">
    <source>
        <dbReference type="EMBL" id="KAJ1362493.1"/>
    </source>
</evidence>
<dbReference type="AlphaFoldDB" id="A0AAD5MUZ2"/>
<accession>A0AAD5MUZ2</accession>
<proteinExistence type="predicted"/>
<dbReference type="EMBL" id="JAHQIW010004455">
    <property type="protein sequence ID" value="KAJ1362493.1"/>
    <property type="molecule type" value="Genomic_DNA"/>
</dbReference>
<dbReference type="Proteomes" id="UP001196413">
    <property type="component" value="Unassembled WGS sequence"/>
</dbReference>